<accession>A0ABN0RK70</accession>
<dbReference type="EMBL" id="ARZX01000027">
    <property type="protein sequence ID" value="EWH11468.1"/>
    <property type="molecule type" value="Genomic_DNA"/>
</dbReference>
<protein>
    <recommendedName>
        <fullName evidence="3">Knr4/Smi1-like domain-containing protein</fullName>
    </recommendedName>
</protein>
<dbReference type="RefSeq" id="WP_034646896.1">
    <property type="nucleotide sequence ID" value="NZ_ARZX01000027.1"/>
</dbReference>
<dbReference type="Proteomes" id="UP000019275">
    <property type="component" value="Unassembled WGS sequence"/>
</dbReference>
<gene>
    <name evidence="1" type="ORF">KLA_15765</name>
</gene>
<proteinExistence type="predicted"/>
<evidence type="ECO:0000313" key="1">
    <source>
        <dbReference type="EMBL" id="EWH11468.1"/>
    </source>
</evidence>
<keyword evidence="2" id="KW-1185">Reference proteome</keyword>
<organism evidence="1 2">
    <name type="scientific">Cellulophaga geojensis KL-A</name>
    <dbReference type="NCBI Taxonomy" id="1328323"/>
    <lineage>
        <taxon>Bacteria</taxon>
        <taxon>Pseudomonadati</taxon>
        <taxon>Bacteroidota</taxon>
        <taxon>Flavobacteriia</taxon>
        <taxon>Flavobacteriales</taxon>
        <taxon>Flavobacteriaceae</taxon>
        <taxon>Cellulophaga</taxon>
    </lineage>
</organism>
<name>A0ABN0RK70_9FLAO</name>
<reference evidence="1 2" key="1">
    <citation type="journal article" date="2014" name="Genome Announc.">
        <title>Draft Genome Sequence of the Carrageenan-Degrading Bacterium Cellulophaga sp. Strain KL-A, Isolated from Decaying Marine Algae.</title>
        <authorList>
            <person name="Shan D."/>
            <person name="Ying J."/>
            <person name="Li X."/>
            <person name="Gao Z."/>
            <person name="Wei G."/>
            <person name="Shao Z."/>
        </authorList>
    </citation>
    <scope>NUCLEOTIDE SEQUENCE [LARGE SCALE GENOMIC DNA]</scope>
    <source>
        <strain evidence="1 2">KL-A</strain>
    </source>
</reference>
<comment type="caution">
    <text evidence="1">The sequence shown here is derived from an EMBL/GenBank/DDBJ whole genome shotgun (WGS) entry which is preliminary data.</text>
</comment>
<evidence type="ECO:0008006" key="3">
    <source>
        <dbReference type="Google" id="ProtNLM"/>
    </source>
</evidence>
<evidence type="ECO:0000313" key="2">
    <source>
        <dbReference type="Proteomes" id="UP000019275"/>
    </source>
</evidence>
<sequence>MSNTNSNHFFNNEIVFENHWKNVTLSQINEVIPHDFFGKKEFIEFYLCTNGGCFTNEAYIYRDSFYQVSKNDYNLIEIASFLHIPLFEKDENPYWTSSIIEVMERRDLLSENFEEFTLFHIPFADNYGDNDFWIDIQTGEIKYIDYEESYDPNDAIIVATSFPEFCKNIQAKRR</sequence>